<dbReference type="Proteomes" id="UP001330434">
    <property type="component" value="Chromosome"/>
</dbReference>
<dbReference type="GO" id="GO:0016874">
    <property type="term" value="F:ligase activity"/>
    <property type="evidence" value="ECO:0007669"/>
    <property type="project" value="UniProtKB-KW"/>
</dbReference>
<dbReference type="PANTHER" id="PTHR21621">
    <property type="entry name" value="RIBOSOMAL PROTEIN S6 MODIFICATION PROTEIN"/>
    <property type="match status" value="1"/>
</dbReference>
<dbReference type="Gene3D" id="3.30.470.20">
    <property type="entry name" value="ATP-grasp fold, B domain"/>
    <property type="match status" value="1"/>
</dbReference>
<organism evidence="11 12">
    <name type="scientific">Candidatus Bealeia paramacronuclearis</name>
    <dbReference type="NCBI Taxonomy" id="1921001"/>
    <lineage>
        <taxon>Bacteria</taxon>
        <taxon>Pseudomonadati</taxon>
        <taxon>Pseudomonadota</taxon>
        <taxon>Alphaproteobacteria</taxon>
        <taxon>Holosporales</taxon>
        <taxon>Holosporaceae</taxon>
        <taxon>Candidatus Bealeia</taxon>
    </lineage>
</organism>
<feature type="binding site" evidence="9">
    <location>
        <begin position="178"/>
        <end position="179"/>
    </location>
    <ligand>
        <name>ATP</name>
        <dbReference type="ChEBI" id="CHEBI:30616"/>
    </ligand>
</feature>
<feature type="binding site" evidence="9">
    <location>
        <position position="260"/>
    </location>
    <ligand>
        <name>Mn(2+)</name>
        <dbReference type="ChEBI" id="CHEBI:29035"/>
        <label>1</label>
    </ligand>
</feature>
<proteinExistence type="inferred from homology"/>
<keyword evidence="12" id="KW-1185">Reference proteome</keyword>
<dbReference type="InterPro" id="IPR013815">
    <property type="entry name" value="ATP_grasp_subdomain_1"/>
</dbReference>
<keyword evidence="5 9" id="KW-0067">ATP-binding</keyword>
<dbReference type="EMBL" id="CP133270">
    <property type="protein sequence ID" value="WVX66992.1"/>
    <property type="molecule type" value="Genomic_DNA"/>
</dbReference>
<evidence type="ECO:0000313" key="12">
    <source>
        <dbReference type="Proteomes" id="UP001330434"/>
    </source>
</evidence>
<keyword evidence="11" id="KW-0689">Ribosomal protein</keyword>
<dbReference type="Gene3D" id="3.40.50.20">
    <property type="match status" value="1"/>
</dbReference>
<evidence type="ECO:0000256" key="3">
    <source>
        <dbReference type="ARBA" id="ARBA00022723"/>
    </source>
</evidence>
<dbReference type="InterPro" id="IPR013651">
    <property type="entry name" value="ATP-grasp_RimK-type"/>
</dbReference>
<evidence type="ECO:0000256" key="4">
    <source>
        <dbReference type="ARBA" id="ARBA00022741"/>
    </source>
</evidence>
<name>A0ABZ2C6F0_9PROT</name>
<evidence type="ECO:0000256" key="6">
    <source>
        <dbReference type="ARBA" id="ARBA00022842"/>
    </source>
</evidence>
<evidence type="ECO:0000256" key="1">
    <source>
        <dbReference type="ARBA" id="ARBA00001936"/>
    </source>
</evidence>
<dbReference type="NCBIfam" id="TIGR00768">
    <property type="entry name" value="rimK_fam"/>
    <property type="match status" value="1"/>
</dbReference>
<keyword evidence="7 9" id="KW-0648">Protein biosynthesis</keyword>
<evidence type="ECO:0000259" key="10">
    <source>
        <dbReference type="PROSITE" id="PS50975"/>
    </source>
</evidence>
<evidence type="ECO:0000256" key="7">
    <source>
        <dbReference type="ARBA" id="ARBA00022917"/>
    </source>
</evidence>
<comment type="cofactor">
    <cofactor evidence="1">
        <name>Mn(2+)</name>
        <dbReference type="ChEBI" id="CHEBI:29035"/>
    </cofactor>
</comment>
<feature type="binding site" evidence="9">
    <location>
        <position position="248"/>
    </location>
    <ligand>
        <name>Mn(2+)</name>
        <dbReference type="ChEBI" id="CHEBI:29035"/>
        <label>1</label>
    </ligand>
</feature>
<dbReference type="NCBIfam" id="NF007764">
    <property type="entry name" value="PRK10446.1"/>
    <property type="match status" value="1"/>
</dbReference>
<protein>
    <recommendedName>
        <fullName evidence="9">Probable alpha-L-glutamate ligase</fullName>
        <ecNumber evidence="9">6.3.2.-</ecNumber>
    </recommendedName>
</protein>
<dbReference type="Pfam" id="PF08443">
    <property type="entry name" value="RimK"/>
    <property type="match status" value="1"/>
</dbReference>
<dbReference type="RefSeq" id="WP_331255802.1">
    <property type="nucleotide sequence ID" value="NZ_CP133270.1"/>
</dbReference>
<comment type="cofactor">
    <cofactor evidence="9">
        <name>Mg(2+)</name>
        <dbReference type="ChEBI" id="CHEBI:18420"/>
    </cofactor>
    <cofactor evidence="9">
        <name>Mn(2+)</name>
        <dbReference type="ChEBI" id="CHEBI:29035"/>
    </cofactor>
    <text evidence="9">Binds 2 magnesium or manganese ions per subunit.</text>
</comment>
<keyword evidence="11" id="KW-0687">Ribonucleoprotein</keyword>
<dbReference type="InterPro" id="IPR004666">
    <property type="entry name" value="Rp_bS6_RimK/Lys_biosynth_LsyX"/>
</dbReference>
<dbReference type="PROSITE" id="PS50975">
    <property type="entry name" value="ATP_GRASP"/>
    <property type="match status" value="1"/>
</dbReference>
<evidence type="ECO:0000313" key="11">
    <source>
        <dbReference type="EMBL" id="WVX66992.1"/>
    </source>
</evidence>
<reference evidence="11 12" key="1">
    <citation type="journal article" date="2024" name="Environ. Microbiol.">
        <title>Novel evolutionary insights on the interactions of the Holosporales (Alphaproteobacteria) with eukaryotic hosts from comparative genomics.</title>
        <authorList>
            <person name="Giovannini M."/>
            <person name="Petroni G."/>
            <person name="Castelli M."/>
        </authorList>
    </citation>
    <scope>NUCLEOTIDE SEQUENCE [LARGE SCALE GENOMIC DNA]</scope>
    <source>
        <strain evidence="11 12">US_Bl 15I1</strain>
    </source>
</reference>
<gene>
    <name evidence="9" type="primary">rimK</name>
    <name evidence="11" type="ORF">Bealeia1_01188</name>
</gene>
<dbReference type="EC" id="6.3.2.-" evidence="9"/>
<feature type="binding site" evidence="9">
    <location>
        <begin position="211"/>
        <end position="213"/>
    </location>
    <ligand>
        <name>ATP</name>
        <dbReference type="ChEBI" id="CHEBI:30616"/>
    </ligand>
</feature>
<evidence type="ECO:0000256" key="9">
    <source>
        <dbReference type="HAMAP-Rule" id="MF_01552"/>
    </source>
</evidence>
<feature type="binding site" evidence="9">
    <location>
        <position position="141"/>
    </location>
    <ligand>
        <name>ATP</name>
        <dbReference type="ChEBI" id="CHEBI:30616"/>
    </ligand>
</feature>
<evidence type="ECO:0000256" key="2">
    <source>
        <dbReference type="ARBA" id="ARBA00022598"/>
    </source>
</evidence>
<feature type="binding site" evidence="9">
    <location>
        <position position="260"/>
    </location>
    <ligand>
        <name>Mg(2+)</name>
        <dbReference type="ChEBI" id="CHEBI:18420"/>
        <label>2</label>
    </ligand>
</feature>
<feature type="binding site" evidence="9">
    <location>
        <position position="260"/>
    </location>
    <ligand>
        <name>Mg(2+)</name>
        <dbReference type="ChEBI" id="CHEBI:18420"/>
        <label>1</label>
    </ligand>
</feature>
<feature type="domain" description="ATP-grasp" evidence="10">
    <location>
        <begin position="104"/>
        <end position="287"/>
    </location>
</feature>
<keyword evidence="2 9" id="KW-0436">Ligase</keyword>
<feature type="binding site" evidence="9">
    <location>
        <position position="187"/>
    </location>
    <ligand>
        <name>ATP</name>
        <dbReference type="ChEBI" id="CHEBI:30616"/>
    </ligand>
</feature>
<accession>A0ABZ2C6F0</accession>
<dbReference type="SUPFAM" id="SSF56059">
    <property type="entry name" value="Glutathione synthetase ATP-binding domain-like"/>
    <property type="match status" value="1"/>
</dbReference>
<evidence type="ECO:0000256" key="5">
    <source>
        <dbReference type="ARBA" id="ARBA00022840"/>
    </source>
</evidence>
<dbReference type="Gene3D" id="3.30.1490.20">
    <property type="entry name" value="ATP-grasp fold, A domain"/>
    <property type="match status" value="1"/>
</dbReference>
<dbReference type="InterPro" id="IPR023533">
    <property type="entry name" value="RimK"/>
</dbReference>
<keyword evidence="6 9" id="KW-0460">Magnesium</keyword>
<keyword evidence="4 9" id="KW-0547">Nucleotide-binding</keyword>
<keyword evidence="8 9" id="KW-0464">Manganese</keyword>
<dbReference type="PANTHER" id="PTHR21621:SF7">
    <property type="entry name" value="RIBOSOMAL PROTEIN BS6--L-GLUTAMATE LIGASE"/>
    <property type="match status" value="1"/>
</dbReference>
<feature type="binding site" evidence="9">
    <location>
        <position position="262"/>
    </location>
    <ligand>
        <name>Mg(2+)</name>
        <dbReference type="ChEBI" id="CHEBI:18420"/>
        <label>2</label>
    </ligand>
</feature>
<keyword evidence="3 9" id="KW-0479">Metal-binding</keyword>
<sequence length="306" mass="32889">MKILVLARNADLYSHKRLVEAAHARGHEIDVIDTLKIYLNVSGGEDSIHYAGKVLDKYDAVIPRIGASITSYGLAVLRQFELMGTWPLNGSLGIMRSRDKLRSMQVLARKGLPLPVTAFSNSSSSIDDMISMVGGVPLIVKLLEGTQGIGVILCETKSSARSVIEGFLGVNVNILVQEFIKEAKGADIRCLVVGGKVVAAIERQGSPDEFRANIHRGGTAKKIRLTKQERDIAIRSAKAMGLDVCGVDLLRSSRGPLVLEVNSSPGLEGIEKASGVNVADTIIDYIERNVGKTSPKSRLRKSSSGS</sequence>
<evidence type="ECO:0000256" key="8">
    <source>
        <dbReference type="ARBA" id="ARBA00023211"/>
    </source>
</evidence>
<feature type="binding site" evidence="9">
    <location>
        <position position="248"/>
    </location>
    <ligand>
        <name>Mg(2+)</name>
        <dbReference type="ChEBI" id="CHEBI:18420"/>
        <label>1</label>
    </ligand>
</feature>
<dbReference type="InterPro" id="IPR011761">
    <property type="entry name" value="ATP-grasp"/>
</dbReference>
<feature type="binding site" evidence="9">
    <location>
        <position position="260"/>
    </location>
    <ligand>
        <name>Mn(2+)</name>
        <dbReference type="ChEBI" id="CHEBI:29035"/>
        <label>2</label>
    </ligand>
</feature>
<dbReference type="Pfam" id="PF18030">
    <property type="entry name" value="Rimk_N"/>
    <property type="match status" value="1"/>
</dbReference>
<dbReference type="GO" id="GO:0005840">
    <property type="term" value="C:ribosome"/>
    <property type="evidence" value="ECO:0007669"/>
    <property type="project" value="UniProtKB-KW"/>
</dbReference>
<dbReference type="HAMAP" id="MF_01552">
    <property type="entry name" value="RimK"/>
    <property type="match status" value="1"/>
</dbReference>
<comment type="similarity">
    <text evidence="9">Belongs to the RimK family.</text>
</comment>
<feature type="binding site" evidence="9">
    <location>
        <position position="262"/>
    </location>
    <ligand>
        <name>Mn(2+)</name>
        <dbReference type="ChEBI" id="CHEBI:29035"/>
        <label>2</label>
    </ligand>
</feature>
<dbReference type="InterPro" id="IPR041107">
    <property type="entry name" value="Rimk_N"/>
</dbReference>